<dbReference type="NCBIfam" id="TIGR01536">
    <property type="entry name" value="asn_synth_AEB"/>
    <property type="match status" value="1"/>
</dbReference>
<comment type="similarity">
    <text evidence="2">Belongs to the asparagine synthetase family.</text>
</comment>
<keyword evidence="8" id="KW-0028">Amino-acid biosynthesis</keyword>
<dbReference type="GO" id="GO:0005829">
    <property type="term" value="C:cytosol"/>
    <property type="evidence" value="ECO:0007669"/>
    <property type="project" value="TreeGrafter"/>
</dbReference>
<evidence type="ECO:0000256" key="8">
    <source>
        <dbReference type="PIRSR" id="PIRSR001589-1"/>
    </source>
</evidence>
<dbReference type="PANTHER" id="PTHR43284:SF1">
    <property type="entry name" value="ASPARAGINE SYNTHETASE"/>
    <property type="match status" value="1"/>
</dbReference>
<dbReference type="SUPFAM" id="SSF56235">
    <property type="entry name" value="N-terminal nucleophile aminohydrolases (Ntn hydrolases)"/>
    <property type="match status" value="1"/>
</dbReference>
<dbReference type="Gene3D" id="3.60.20.10">
    <property type="entry name" value="Glutamine Phosphoribosylpyrophosphate, subunit 1, domain 1"/>
    <property type="match status" value="1"/>
</dbReference>
<dbReference type="PANTHER" id="PTHR43284">
    <property type="entry name" value="ASPARAGINE SYNTHETASE (GLUTAMINE-HYDROLYZING)"/>
    <property type="match status" value="1"/>
</dbReference>
<comment type="pathway">
    <text evidence="1">Amino-acid biosynthesis; L-asparagine biosynthesis; L-asparagine from L-aspartate (L-Gln route): step 1/1.</text>
</comment>
<dbReference type="InterPro" id="IPR017932">
    <property type="entry name" value="GATase_2_dom"/>
</dbReference>
<dbReference type="KEGG" id="ole:K0B96_07820"/>
<keyword evidence="6 8" id="KW-0315">Glutamine amidotransferase</keyword>
<dbReference type="Gene3D" id="3.40.50.620">
    <property type="entry name" value="HUPs"/>
    <property type="match status" value="1"/>
</dbReference>
<gene>
    <name evidence="11" type="primary">asnB</name>
    <name evidence="11" type="ORF">K0B96_07820</name>
</gene>
<evidence type="ECO:0000256" key="5">
    <source>
        <dbReference type="ARBA" id="ARBA00022840"/>
    </source>
</evidence>
<keyword evidence="4 9" id="KW-0547">Nucleotide-binding</keyword>
<dbReference type="CDD" id="cd01991">
    <property type="entry name" value="Asn_synthase_B_C"/>
    <property type="match status" value="1"/>
</dbReference>
<name>A0A8F9TWG7_9BACT</name>
<keyword evidence="11" id="KW-0436">Ligase</keyword>
<keyword evidence="5 9" id="KW-0067">ATP-binding</keyword>
<dbReference type="AlphaFoldDB" id="A0A8F9TWG7"/>
<evidence type="ECO:0000313" key="12">
    <source>
        <dbReference type="Proteomes" id="UP000825051"/>
    </source>
</evidence>
<organism evidence="11 12">
    <name type="scientific">Horticoccus luteus</name>
    <dbReference type="NCBI Taxonomy" id="2862869"/>
    <lineage>
        <taxon>Bacteria</taxon>
        <taxon>Pseudomonadati</taxon>
        <taxon>Verrucomicrobiota</taxon>
        <taxon>Opitutia</taxon>
        <taxon>Opitutales</taxon>
        <taxon>Opitutaceae</taxon>
        <taxon>Horticoccus</taxon>
    </lineage>
</organism>
<dbReference type="InterPro" id="IPR051786">
    <property type="entry name" value="ASN_synthetase/amidase"/>
</dbReference>
<dbReference type="GO" id="GO:0004066">
    <property type="term" value="F:asparagine synthase (glutamine-hydrolyzing) activity"/>
    <property type="evidence" value="ECO:0007669"/>
    <property type="project" value="UniProtKB-EC"/>
</dbReference>
<evidence type="ECO:0000256" key="9">
    <source>
        <dbReference type="PIRSR" id="PIRSR001589-2"/>
    </source>
</evidence>
<evidence type="ECO:0000256" key="4">
    <source>
        <dbReference type="ARBA" id="ARBA00022741"/>
    </source>
</evidence>
<feature type="binding site" evidence="9">
    <location>
        <position position="100"/>
    </location>
    <ligand>
        <name>L-glutamine</name>
        <dbReference type="ChEBI" id="CHEBI:58359"/>
    </ligand>
</feature>
<keyword evidence="12" id="KW-1185">Reference proteome</keyword>
<dbReference type="GO" id="GO:0005524">
    <property type="term" value="F:ATP binding"/>
    <property type="evidence" value="ECO:0007669"/>
    <property type="project" value="UniProtKB-KW"/>
</dbReference>
<dbReference type="EC" id="6.3.5.4" evidence="3"/>
<evidence type="ECO:0000259" key="10">
    <source>
        <dbReference type="PROSITE" id="PS51278"/>
    </source>
</evidence>
<comment type="catalytic activity">
    <reaction evidence="7">
        <text>L-aspartate + L-glutamine + ATP + H2O = L-asparagine + L-glutamate + AMP + diphosphate + H(+)</text>
        <dbReference type="Rhea" id="RHEA:12228"/>
        <dbReference type="ChEBI" id="CHEBI:15377"/>
        <dbReference type="ChEBI" id="CHEBI:15378"/>
        <dbReference type="ChEBI" id="CHEBI:29985"/>
        <dbReference type="ChEBI" id="CHEBI:29991"/>
        <dbReference type="ChEBI" id="CHEBI:30616"/>
        <dbReference type="ChEBI" id="CHEBI:33019"/>
        <dbReference type="ChEBI" id="CHEBI:58048"/>
        <dbReference type="ChEBI" id="CHEBI:58359"/>
        <dbReference type="ChEBI" id="CHEBI:456215"/>
        <dbReference type="EC" id="6.3.5.4"/>
    </reaction>
</comment>
<dbReference type="CDD" id="cd00712">
    <property type="entry name" value="AsnB"/>
    <property type="match status" value="1"/>
</dbReference>
<dbReference type="PIRSF" id="PIRSF001589">
    <property type="entry name" value="Asn_synthetase_glu-h"/>
    <property type="match status" value="1"/>
</dbReference>
<dbReference type="InterPro" id="IPR006426">
    <property type="entry name" value="Asn_synth_AEB"/>
</dbReference>
<accession>A0A8F9TWG7</accession>
<dbReference type="SUPFAM" id="SSF52402">
    <property type="entry name" value="Adenine nucleotide alpha hydrolases-like"/>
    <property type="match status" value="1"/>
</dbReference>
<dbReference type="EMBL" id="CP080507">
    <property type="protein sequence ID" value="QYM80504.1"/>
    <property type="molecule type" value="Genomic_DNA"/>
</dbReference>
<dbReference type="InterPro" id="IPR033738">
    <property type="entry name" value="AsnB_N"/>
</dbReference>
<protein>
    <recommendedName>
        <fullName evidence="3">asparagine synthase (glutamine-hydrolyzing)</fullName>
        <ecNumber evidence="3">6.3.5.4</ecNumber>
    </recommendedName>
</protein>
<dbReference type="Pfam" id="PF00733">
    <property type="entry name" value="Asn_synthase"/>
    <property type="match status" value="1"/>
</dbReference>
<dbReference type="InterPro" id="IPR029055">
    <property type="entry name" value="Ntn_hydrolases_N"/>
</dbReference>
<evidence type="ECO:0000256" key="7">
    <source>
        <dbReference type="ARBA" id="ARBA00048741"/>
    </source>
</evidence>
<feature type="active site" description="For GATase activity" evidence="8">
    <location>
        <position position="2"/>
    </location>
</feature>
<dbReference type="RefSeq" id="WP_220165787.1">
    <property type="nucleotide sequence ID" value="NZ_CP080507.1"/>
</dbReference>
<reference evidence="11" key="1">
    <citation type="submission" date="2021-08" db="EMBL/GenBank/DDBJ databases">
        <title>Genome of a novel bacterium of the phylum Verrucomicrobia, Oleiharenicola sp. KSB-15.</title>
        <authorList>
            <person name="Chung J.-H."/>
            <person name="Ahn J.-H."/>
            <person name="Yoon Y."/>
            <person name="Kim D.-Y."/>
            <person name="An S.-H."/>
            <person name="Park I."/>
            <person name="Yeon J."/>
        </authorList>
    </citation>
    <scope>NUCLEOTIDE SEQUENCE</scope>
    <source>
        <strain evidence="11">KSB-15</strain>
    </source>
</reference>
<dbReference type="PROSITE" id="PS51278">
    <property type="entry name" value="GATASE_TYPE_2"/>
    <property type="match status" value="1"/>
</dbReference>
<proteinExistence type="inferred from homology"/>
<evidence type="ECO:0000313" key="11">
    <source>
        <dbReference type="EMBL" id="QYM80504.1"/>
    </source>
</evidence>
<evidence type="ECO:0000256" key="6">
    <source>
        <dbReference type="ARBA" id="ARBA00022962"/>
    </source>
</evidence>
<feature type="binding site" evidence="9">
    <location>
        <begin position="362"/>
        <end position="363"/>
    </location>
    <ligand>
        <name>ATP</name>
        <dbReference type="ChEBI" id="CHEBI:30616"/>
    </ligand>
</feature>
<evidence type="ECO:0000256" key="3">
    <source>
        <dbReference type="ARBA" id="ARBA00012737"/>
    </source>
</evidence>
<evidence type="ECO:0000256" key="1">
    <source>
        <dbReference type="ARBA" id="ARBA00005187"/>
    </source>
</evidence>
<evidence type="ECO:0000256" key="2">
    <source>
        <dbReference type="ARBA" id="ARBA00005752"/>
    </source>
</evidence>
<dbReference type="Pfam" id="PF13537">
    <property type="entry name" value="GATase_7"/>
    <property type="match status" value="1"/>
</dbReference>
<sequence length="621" mass="69570">MCGIAGLIDRGQSAEERRERVSRMCESMRHRGPDDGGIADLGPVTLGSRRLAIFDPAHGRQPMQTPDGRFTIVFNGAILNFRDLKARLHLFGFTFRTDCDTEVLLAAYVHWGGDCVKELRGMFAFAVWDARDESLFLARDPFGIKPLYFYRDRETLLFASELNALVAARVIQAEFDPQAVTDYLAYIAVPTPRTIYRHVRSLRPGETASWKSGLMQFRRSWTFSGIAAQPAAKSRAEFTAQLRFQLEQSIAVHRVADVPVGAFLSGGLDSSAIVGLMARQGAGRLKTFSLAFEEPELSEATEAAATAQYYGTDHETFILRGADVARDFDTLIASMDQPSGDGVNTFYVARAARVGSVTVALSGLGGDELFGGYPSFRDVPRLAPWLRVWHLLSASVREPILARLSRGETRHQKLADILRYARDVHALSSLQRRLFSQSAAERLLRPPLPPETHPELHRLSADLGADDAFRVVSAWELRNYMGNLLLRDSDVMSMRHSLELRVPFVDRPLIEWLWQQPTRFKFTPGRPKSALADALADVLPPGMAARRKRGFTLPFAQWLRRDLRPLMDDIFSPASVARTGLLSPEAAADVWQRYRARTDDRAWSRVWSLGVLIAFLNRRPA</sequence>
<feature type="domain" description="Glutamine amidotransferase type-2" evidence="10">
    <location>
        <begin position="2"/>
        <end position="213"/>
    </location>
</feature>
<dbReference type="InterPro" id="IPR014729">
    <property type="entry name" value="Rossmann-like_a/b/a_fold"/>
</dbReference>
<dbReference type="Proteomes" id="UP000825051">
    <property type="component" value="Chromosome"/>
</dbReference>
<dbReference type="InterPro" id="IPR001962">
    <property type="entry name" value="Asn_synthase"/>
</dbReference>
<keyword evidence="8" id="KW-0061">Asparagine biosynthesis</keyword>
<dbReference type="GO" id="GO:0006529">
    <property type="term" value="P:asparagine biosynthetic process"/>
    <property type="evidence" value="ECO:0007669"/>
    <property type="project" value="UniProtKB-KW"/>
</dbReference>